<name>A0A382VWC5_9ZZZZ</name>
<organism evidence="1">
    <name type="scientific">marine metagenome</name>
    <dbReference type="NCBI Taxonomy" id="408172"/>
    <lineage>
        <taxon>unclassified sequences</taxon>
        <taxon>metagenomes</taxon>
        <taxon>ecological metagenomes</taxon>
    </lineage>
</organism>
<feature type="non-terminal residue" evidence="1">
    <location>
        <position position="105"/>
    </location>
</feature>
<proteinExistence type="predicted"/>
<dbReference type="EMBL" id="UINC01155062">
    <property type="protein sequence ID" value="SVD50690.1"/>
    <property type="molecule type" value="Genomic_DNA"/>
</dbReference>
<protein>
    <submittedName>
        <fullName evidence="1">Uncharacterized protein</fullName>
    </submittedName>
</protein>
<gene>
    <name evidence="1" type="ORF">METZ01_LOCUS403544</name>
</gene>
<evidence type="ECO:0000313" key="1">
    <source>
        <dbReference type="EMBL" id="SVD50690.1"/>
    </source>
</evidence>
<accession>A0A382VWC5</accession>
<reference evidence="1" key="1">
    <citation type="submission" date="2018-05" db="EMBL/GenBank/DDBJ databases">
        <authorList>
            <person name="Lanie J.A."/>
            <person name="Ng W.-L."/>
            <person name="Kazmierczak K.M."/>
            <person name="Andrzejewski T.M."/>
            <person name="Davidsen T.M."/>
            <person name="Wayne K.J."/>
            <person name="Tettelin H."/>
            <person name="Glass J.I."/>
            <person name="Rusch D."/>
            <person name="Podicherti R."/>
            <person name="Tsui H.-C.T."/>
            <person name="Winkler M.E."/>
        </authorList>
    </citation>
    <scope>NUCLEOTIDE SEQUENCE</scope>
</reference>
<sequence length="105" mass="11439">MHGHGWILDFAGCQTSFTRKSAPRARVRLELSPSRGEFCDLCGKRPADEQQLAGGFELFFLEGLEELTAGVSPTAQLDDICIPGYAVIDDIAVDFQIVALEQPLA</sequence>
<dbReference type="AlphaFoldDB" id="A0A382VWC5"/>